<feature type="signal peptide" evidence="8">
    <location>
        <begin position="1"/>
        <end position="26"/>
    </location>
</feature>
<dbReference type="EnsemblMetazoa" id="XM_038201385.1">
    <property type="protein sequence ID" value="XP_038057313.1"/>
    <property type="gene ID" value="LOC119728937"/>
</dbReference>
<feature type="domain" description="TGF-beta family profile" evidence="9">
    <location>
        <begin position="346"/>
        <end position="466"/>
    </location>
</feature>
<dbReference type="PROSITE" id="PS00250">
    <property type="entry name" value="TGF_BETA_1"/>
    <property type="match status" value="1"/>
</dbReference>
<keyword evidence="3" id="KW-0964">Secreted</keyword>
<dbReference type="GO" id="GO:0008083">
    <property type="term" value="F:growth factor activity"/>
    <property type="evidence" value="ECO:0007669"/>
    <property type="project" value="UniProtKB-KW"/>
</dbReference>
<dbReference type="InterPro" id="IPR029034">
    <property type="entry name" value="Cystine-knot_cytokine"/>
</dbReference>
<dbReference type="CDD" id="cd13752">
    <property type="entry name" value="TGF_beta_INHB"/>
    <property type="match status" value="1"/>
</dbReference>
<feature type="compositionally biased region" description="Polar residues" evidence="7">
    <location>
        <begin position="115"/>
        <end position="132"/>
    </location>
</feature>
<accession>A0A914A0B1</accession>
<dbReference type="Proteomes" id="UP000887568">
    <property type="component" value="Unplaced"/>
</dbReference>
<feature type="compositionally biased region" description="Polar residues" evidence="7">
    <location>
        <begin position="44"/>
        <end position="55"/>
    </location>
</feature>
<comment type="similarity">
    <text evidence="2 6">Belongs to the TGF-beta family.</text>
</comment>
<evidence type="ECO:0000256" key="5">
    <source>
        <dbReference type="ARBA" id="ARBA00023157"/>
    </source>
</evidence>
<dbReference type="OMA" id="SIFYAHT"/>
<evidence type="ECO:0000256" key="6">
    <source>
        <dbReference type="RuleBase" id="RU000354"/>
    </source>
</evidence>
<keyword evidence="4 6" id="KW-0339">Growth factor</keyword>
<protein>
    <recommendedName>
        <fullName evidence="9">TGF-beta family profile domain-containing protein</fullName>
    </recommendedName>
</protein>
<organism evidence="10 11">
    <name type="scientific">Patiria miniata</name>
    <name type="common">Bat star</name>
    <name type="synonym">Asterina miniata</name>
    <dbReference type="NCBI Taxonomy" id="46514"/>
    <lineage>
        <taxon>Eukaryota</taxon>
        <taxon>Metazoa</taxon>
        <taxon>Echinodermata</taxon>
        <taxon>Eleutherozoa</taxon>
        <taxon>Asterozoa</taxon>
        <taxon>Asteroidea</taxon>
        <taxon>Valvatacea</taxon>
        <taxon>Valvatida</taxon>
        <taxon>Asterinidae</taxon>
        <taxon>Patiria</taxon>
    </lineage>
</organism>
<sequence length="466" mass="51467">MGVPSCKLSGFLFLQLMLLSAHGAFGGVLAGRGYLTGDTVVDQPHNSSDQTNNVKSIPPSAGMMSPRRSLMGYSVGDPVDDEAHGPAPLRKPNDSPKDRTVMRSDFIEDDAIVSRPSSSPDHIQRSNSSNSASTVPLSSTPSYPSSSISSQTLEEIERLARLEMLKRTILEQLGLDRPPNVTRPKPDVPAVVLNRLLLDGEQHNHPRRLTRTHPSQIVVFADEDNADCGPDVSEESCFRFKVPDQTDDSVVFSSHIWVYVTHAPEGASVFVGRPEHHYGNKWRVLASKKLYSQEGWVELQIPVDKHKWNRPHHYFEISTKPLHAGGNSTVARDLHHRPMLLLAKVKNSRSARTGRSVGLCTTGQTSCCMKTFVADFVEIGWDSWILTPLSFNARYCSGECGVSSRHFLKDHAEMIALLMEHDQAEPDMSLCCVANEISGLAVLYFGDSDSVHQRFIDVVVENCGCL</sequence>
<dbReference type="Gene3D" id="2.10.90.10">
    <property type="entry name" value="Cystine-knot cytokines"/>
    <property type="match status" value="1"/>
</dbReference>
<evidence type="ECO:0000256" key="8">
    <source>
        <dbReference type="SAM" id="SignalP"/>
    </source>
</evidence>
<proteinExistence type="inferred from homology"/>
<evidence type="ECO:0000256" key="3">
    <source>
        <dbReference type="ARBA" id="ARBA00022525"/>
    </source>
</evidence>
<dbReference type="Gene3D" id="2.60.120.970">
    <property type="match status" value="1"/>
</dbReference>
<feature type="compositionally biased region" description="Basic and acidic residues" evidence="7">
    <location>
        <begin position="91"/>
        <end position="106"/>
    </location>
</feature>
<dbReference type="AlphaFoldDB" id="A0A914A0B1"/>
<keyword evidence="8" id="KW-0732">Signal</keyword>
<dbReference type="PANTHER" id="PTHR11848:SF309">
    <property type="entry name" value="INHIBIN BETA CHAIN"/>
    <property type="match status" value="1"/>
</dbReference>
<dbReference type="PROSITE" id="PS51362">
    <property type="entry name" value="TGF_BETA_2"/>
    <property type="match status" value="1"/>
</dbReference>
<evidence type="ECO:0000313" key="10">
    <source>
        <dbReference type="EnsemblMetazoa" id="XP_038057313.1"/>
    </source>
</evidence>
<evidence type="ECO:0000256" key="7">
    <source>
        <dbReference type="SAM" id="MobiDB-lite"/>
    </source>
</evidence>
<dbReference type="GeneID" id="119728937"/>
<evidence type="ECO:0000256" key="1">
    <source>
        <dbReference type="ARBA" id="ARBA00004613"/>
    </source>
</evidence>
<evidence type="ECO:0000313" key="11">
    <source>
        <dbReference type="Proteomes" id="UP000887568"/>
    </source>
</evidence>
<keyword evidence="5" id="KW-1015">Disulfide bond</keyword>
<feature type="chain" id="PRO_5036880272" description="TGF-beta family profile domain-containing protein" evidence="8">
    <location>
        <begin position="27"/>
        <end position="466"/>
    </location>
</feature>
<dbReference type="OrthoDB" id="6516235at2759"/>
<feature type="compositionally biased region" description="Low complexity" evidence="7">
    <location>
        <begin position="133"/>
        <end position="151"/>
    </location>
</feature>
<dbReference type="GO" id="GO:0005615">
    <property type="term" value="C:extracellular space"/>
    <property type="evidence" value="ECO:0007669"/>
    <property type="project" value="TreeGrafter"/>
</dbReference>
<dbReference type="RefSeq" id="XP_038057313.1">
    <property type="nucleotide sequence ID" value="XM_038201385.1"/>
</dbReference>
<dbReference type="Pfam" id="PF00019">
    <property type="entry name" value="TGF_beta"/>
    <property type="match status" value="1"/>
</dbReference>
<evidence type="ECO:0000259" key="9">
    <source>
        <dbReference type="PROSITE" id="PS51362"/>
    </source>
</evidence>
<keyword evidence="11" id="KW-1185">Reference proteome</keyword>
<dbReference type="InterPro" id="IPR017948">
    <property type="entry name" value="TGFb_CS"/>
</dbReference>
<dbReference type="SUPFAM" id="SSF57501">
    <property type="entry name" value="Cystine-knot cytokines"/>
    <property type="match status" value="1"/>
</dbReference>
<reference evidence="10" key="1">
    <citation type="submission" date="2022-11" db="UniProtKB">
        <authorList>
            <consortium name="EnsemblMetazoa"/>
        </authorList>
    </citation>
    <scope>IDENTIFICATION</scope>
</reference>
<evidence type="ECO:0000256" key="4">
    <source>
        <dbReference type="ARBA" id="ARBA00023030"/>
    </source>
</evidence>
<feature type="region of interest" description="Disordered" evidence="7">
    <location>
        <begin position="41"/>
        <end position="151"/>
    </location>
</feature>
<dbReference type="InterPro" id="IPR015615">
    <property type="entry name" value="TGF-beta-rel"/>
</dbReference>
<dbReference type="GO" id="GO:0005125">
    <property type="term" value="F:cytokine activity"/>
    <property type="evidence" value="ECO:0007669"/>
    <property type="project" value="TreeGrafter"/>
</dbReference>
<dbReference type="SMART" id="SM00204">
    <property type="entry name" value="TGFB"/>
    <property type="match status" value="1"/>
</dbReference>
<dbReference type="InterPro" id="IPR001839">
    <property type="entry name" value="TGF-b_C"/>
</dbReference>
<comment type="subcellular location">
    <subcellularLocation>
        <location evidence="1">Secreted</location>
    </subcellularLocation>
</comment>
<dbReference type="PANTHER" id="PTHR11848">
    <property type="entry name" value="TGF-BETA FAMILY"/>
    <property type="match status" value="1"/>
</dbReference>
<evidence type="ECO:0000256" key="2">
    <source>
        <dbReference type="ARBA" id="ARBA00006656"/>
    </source>
</evidence>
<name>A0A914A0B1_PATMI</name>